<comment type="caution">
    <text evidence="4">The sequence shown here is derived from an EMBL/GenBank/DDBJ whole genome shotgun (WGS) entry which is preliminary data.</text>
</comment>
<keyword evidence="2" id="KW-0472">Membrane</keyword>
<keyword evidence="2" id="KW-1133">Transmembrane helix</keyword>
<organism evidence="4 5">
    <name type="scientific">Lithohypha guttulata</name>
    <dbReference type="NCBI Taxonomy" id="1690604"/>
    <lineage>
        <taxon>Eukaryota</taxon>
        <taxon>Fungi</taxon>
        <taxon>Dikarya</taxon>
        <taxon>Ascomycota</taxon>
        <taxon>Pezizomycotina</taxon>
        <taxon>Eurotiomycetes</taxon>
        <taxon>Chaetothyriomycetidae</taxon>
        <taxon>Chaetothyriales</taxon>
        <taxon>Trichomeriaceae</taxon>
        <taxon>Lithohypha</taxon>
    </lineage>
</organism>
<evidence type="ECO:0000313" key="4">
    <source>
        <dbReference type="EMBL" id="KAK5088390.1"/>
    </source>
</evidence>
<reference evidence="4 5" key="1">
    <citation type="submission" date="2023-08" db="EMBL/GenBank/DDBJ databases">
        <title>Black Yeasts Isolated from many extreme environments.</title>
        <authorList>
            <person name="Coleine C."/>
            <person name="Stajich J.E."/>
            <person name="Selbmann L."/>
        </authorList>
    </citation>
    <scope>NUCLEOTIDE SEQUENCE [LARGE SCALE GENOMIC DNA]</scope>
    <source>
        <strain evidence="4 5">CCFEE 5910</strain>
    </source>
</reference>
<dbReference type="AlphaFoldDB" id="A0AAN7Y874"/>
<evidence type="ECO:0000256" key="1">
    <source>
        <dbReference type="SAM" id="MobiDB-lite"/>
    </source>
</evidence>
<keyword evidence="5" id="KW-1185">Reference proteome</keyword>
<accession>A0AAN7Y874</accession>
<gene>
    <name evidence="4" type="ORF">LTR05_002608</name>
</gene>
<proteinExistence type="predicted"/>
<feature type="signal peptide" evidence="3">
    <location>
        <begin position="1"/>
        <end position="20"/>
    </location>
</feature>
<keyword evidence="2" id="KW-0812">Transmembrane</keyword>
<dbReference type="Proteomes" id="UP001309876">
    <property type="component" value="Unassembled WGS sequence"/>
</dbReference>
<keyword evidence="3" id="KW-0732">Signal</keyword>
<evidence type="ECO:0000256" key="3">
    <source>
        <dbReference type="SAM" id="SignalP"/>
    </source>
</evidence>
<sequence length="312" mass="33277">MVRVCWKLSLVVTVVIYTLAQCRLCDSDLTNRTKPDYYFITPQQFCYDNNYVGIASYPEGTALMVQWVAATENNILTLAQINATDPIRQIESNIGTTYAWDGCLPSDVSLSNGNTFNFLLYNSSGWICSSDFFNVSASNVCAQRAASSSSSAIAATSSTSRSSVSSPSLPSGLTFTAGFDTTGTAATTPTTHIASEDSGDDHSRLSGSAKIGIGVGVGIGALLAMLGAAFFFLSRGRNKTHTAGLGHAPPYKDQKVQQHSDNAPPPFSQHCQSGPSPVYGQSVYSVQEAPGDLSFKPISMDQFPREIDSSIR</sequence>
<evidence type="ECO:0000313" key="5">
    <source>
        <dbReference type="Proteomes" id="UP001309876"/>
    </source>
</evidence>
<feature type="transmembrane region" description="Helical" evidence="2">
    <location>
        <begin position="211"/>
        <end position="233"/>
    </location>
</feature>
<evidence type="ECO:0000256" key="2">
    <source>
        <dbReference type="SAM" id="Phobius"/>
    </source>
</evidence>
<name>A0AAN7Y874_9EURO</name>
<feature type="chain" id="PRO_5042856222" evidence="3">
    <location>
        <begin position="21"/>
        <end position="312"/>
    </location>
</feature>
<protein>
    <submittedName>
        <fullName evidence="4">Uncharacterized protein</fullName>
    </submittedName>
</protein>
<feature type="region of interest" description="Disordered" evidence="1">
    <location>
        <begin position="242"/>
        <end position="282"/>
    </location>
</feature>
<dbReference type="EMBL" id="JAVRRJ010000002">
    <property type="protein sequence ID" value="KAK5088390.1"/>
    <property type="molecule type" value="Genomic_DNA"/>
</dbReference>